<proteinExistence type="predicted"/>
<dbReference type="InterPro" id="IPR050278">
    <property type="entry name" value="Serine_Prot_S9B/DPPIV"/>
</dbReference>
<feature type="domain" description="Peptidase S9 prolyl oligopeptidase catalytic" evidence="1">
    <location>
        <begin position="618"/>
        <end position="822"/>
    </location>
</feature>
<dbReference type="AlphaFoldDB" id="A0A0P0L494"/>
<dbReference type="Gene3D" id="2.140.10.30">
    <property type="entry name" value="Dipeptidylpeptidase IV, N-terminal domain"/>
    <property type="match status" value="1"/>
</dbReference>
<dbReference type="GO" id="GO:0008236">
    <property type="term" value="F:serine-type peptidase activity"/>
    <property type="evidence" value="ECO:0007669"/>
    <property type="project" value="InterPro"/>
</dbReference>
<dbReference type="Pfam" id="PF00930">
    <property type="entry name" value="DPPIV_N"/>
    <property type="match status" value="1"/>
</dbReference>
<dbReference type="InterPro" id="IPR029058">
    <property type="entry name" value="AB_hydrolase_fold"/>
</dbReference>
<dbReference type="SUPFAM" id="SSF82171">
    <property type="entry name" value="DPP6 N-terminal domain-like"/>
    <property type="match status" value="1"/>
</dbReference>
<evidence type="ECO:0000259" key="2">
    <source>
        <dbReference type="Pfam" id="PF00930"/>
    </source>
</evidence>
<name>A0A0P0L494_PHOVU</name>
<organism evidence="3 4">
    <name type="scientific">Phocaeicola vulgatus</name>
    <name type="common">Bacteroides vulgatus</name>
    <dbReference type="NCBI Taxonomy" id="821"/>
    <lineage>
        <taxon>Bacteria</taxon>
        <taxon>Pseudomonadati</taxon>
        <taxon>Bacteroidota</taxon>
        <taxon>Bacteroidia</taxon>
        <taxon>Bacteroidales</taxon>
        <taxon>Bacteroidaceae</taxon>
        <taxon>Phocaeicola</taxon>
    </lineage>
</organism>
<gene>
    <name evidence="3" type="ORF">BvMPK_0209</name>
</gene>
<dbReference type="GO" id="GO:0008239">
    <property type="term" value="F:dipeptidyl-peptidase activity"/>
    <property type="evidence" value="ECO:0007669"/>
    <property type="project" value="TreeGrafter"/>
</dbReference>
<dbReference type="PANTHER" id="PTHR11731:SF193">
    <property type="entry name" value="DIPEPTIDYL PEPTIDASE 9"/>
    <property type="match status" value="1"/>
</dbReference>
<dbReference type="EMBL" id="CP013020">
    <property type="protein sequence ID" value="ALK82848.1"/>
    <property type="molecule type" value="Genomic_DNA"/>
</dbReference>
<evidence type="ECO:0000313" key="3">
    <source>
        <dbReference type="EMBL" id="ALK82848.1"/>
    </source>
</evidence>
<evidence type="ECO:0000313" key="4">
    <source>
        <dbReference type="Proteomes" id="UP000061587"/>
    </source>
</evidence>
<dbReference type="Proteomes" id="UP000061587">
    <property type="component" value="Chromosome"/>
</dbReference>
<dbReference type="InterPro" id="IPR001375">
    <property type="entry name" value="Peptidase_S9_cat"/>
</dbReference>
<protein>
    <submittedName>
        <fullName evidence="3">Dipeptidyl peptidase IV</fullName>
    </submittedName>
</protein>
<reference evidence="3 4" key="2">
    <citation type="journal article" date="2016" name="Genome Biol. Evol.">
        <title>Extensive mobilome-driven genome diversification in mouse gut-associated Bacteroides vulgatus mpk.</title>
        <authorList>
            <person name="Lange A."/>
            <person name="Beier S."/>
            <person name="Steimle A."/>
            <person name="Autenrieth I.B."/>
            <person name="Huson D.H."/>
            <person name="Frick J.S."/>
        </authorList>
    </citation>
    <scope>NUCLEOTIDE SEQUENCE [LARGE SCALE GENOMIC DNA]</scope>
    <source>
        <strain evidence="4">mpk</strain>
    </source>
</reference>
<dbReference type="PATRIC" id="fig|821.40.peg.257"/>
<sequence>MLNEEFCVCLFFINTIKVQSMRKMLFITLLMGGLCTTVSVAKAQERLPEYLQAEKYTQEKLNTMLFSTVVDPHWFQKGNNFWFEYKTSEGTFWYVVDPAARTKKLLFDRDELASQLTEIVKDPFEARHLPITNLKAEEDGRTFTFEVKSTKDATPKKDGKDKKDKKNEKEIFYFSYDYPTRKLTHLKDKEDDLKKIYWGSVSPDGKTVIYAKDLNLYRMSREDYEKAKKNEKDSTIVEIQLTTDGMKDFGYGIPYSMLNTDTLCNGKRRRVGGVWSPDSRYFAMTVSDDRAVKELWVINSMARPRPTLETYKYQMPGEKEAPIEHLYLFDLVDNKRKEIKVAAYKDQSIGLEYKPMMQKQRGMEDQAAVWQGDNNRFFLTRSSRDLHRIDVCSYTIGQDSVVPVIKERMNTYQETRPLRVLNGGKEIIQWSERDGWAHLYLYDDQGNLKNRITKGPWHVEEILKVDDKARVIYFTANGMNAKEHPYYEHLYRVNLDGSGLKLLTKGDYFHRVEVDDDARFVVDNYSRVNTVPCAILLDTNGNKVMDIQESDFSQLFAAGYKFPEIFKVKAADGVTDLYGVMYKPFNFDSTKVYPIVDYVYPGPQVEGVYYPFTRMSPRTDRLAQAGFIVISVGQRGGHPSRSKWYHNYGYGNMRDYPLADHKYAIEQLAQRHHFIDIDKVGIHGHSGGGFMSTAAMCQYPDFFKVAVSCAGNHDNNIYNRWWSETHHGVKEVVSEKGDTTFVYKIAANPEIAKQLKGNLLLIHGDIDNNVHPGNTLRVVDALIRAGKRFDMLILPQQRHGFGDMNEYFYWKLVDYFSEHLKGKSEKSVDIPKR</sequence>
<feature type="domain" description="Dipeptidylpeptidase IV N-terminal" evidence="2">
    <location>
        <begin position="171"/>
        <end position="530"/>
    </location>
</feature>
<reference evidence="4" key="1">
    <citation type="submission" date="2015-10" db="EMBL/GenBank/DDBJ databases">
        <title>Extensive mobilome-driven genome diversification in gut-associated Bacteroides vulgatus mpk.</title>
        <authorList>
            <person name="Beier S."/>
            <person name="Lange A."/>
            <person name="Huson D.H."/>
            <person name="Frick J.-S."/>
            <person name="Autenrieth I.B."/>
        </authorList>
    </citation>
    <scope>NUCLEOTIDE SEQUENCE [LARGE SCALE GENOMIC DNA]</scope>
    <source>
        <strain evidence="4">mpk</strain>
    </source>
</reference>
<dbReference type="SUPFAM" id="SSF53474">
    <property type="entry name" value="alpha/beta-Hydrolases"/>
    <property type="match status" value="1"/>
</dbReference>
<dbReference type="PANTHER" id="PTHR11731">
    <property type="entry name" value="PROTEASE FAMILY S9B,C DIPEPTIDYL-PEPTIDASE IV-RELATED"/>
    <property type="match status" value="1"/>
</dbReference>
<accession>A0A0P0L494</accession>
<dbReference type="Pfam" id="PF00326">
    <property type="entry name" value="Peptidase_S9"/>
    <property type="match status" value="1"/>
</dbReference>
<dbReference type="InterPro" id="IPR002469">
    <property type="entry name" value="Peptidase_S9B_N"/>
</dbReference>
<dbReference type="GO" id="GO:0006508">
    <property type="term" value="P:proteolysis"/>
    <property type="evidence" value="ECO:0007669"/>
    <property type="project" value="InterPro"/>
</dbReference>
<dbReference type="Gene3D" id="3.40.50.1820">
    <property type="entry name" value="alpha/beta hydrolase"/>
    <property type="match status" value="1"/>
</dbReference>
<evidence type="ECO:0000259" key="1">
    <source>
        <dbReference type="Pfam" id="PF00326"/>
    </source>
</evidence>